<protein>
    <submittedName>
        <fullName evidence="2">Membrane protein</fullName>
    </submittedName>
</protein>
<dbReference type="AlphaFoldDB" id="A0A0A2M8E2"/>
<dbReference type="STRING" id="1121899.GCA_000430025_02240"/>
<dbReference type="SMART" id="SM00740">
    <property type="entry name" value="PASTA"/>
    <property type="match status" value="2"/>
</dbReference>
<dbReference type="OrthoDB" id="9803895at2"/>
<organism evidence="2 3">
    <name type="scientific">Flavobacterium suncheonense GH29-5 = DSM 17707</name>
    <dbReference type="NCBI Taxonomy" id="1121899"/>
    <lineage>
        <taxon>Bacteria</taxon>
        <taxon>Pseudomonadati</taxon>
        <taxon>Bacteroidota</taxon>
        <taxon>Flavobacteriia</taxon>
        <taxon>Flavobacteriales</taxon>
        <taxon>Flavobacteriaceae</taxon>
        <taxon>Flavobacterium</taxon>
    </lineage>
</organism>
<feature type="domain" description="PASTA" evidence="1">
    <location>
        <begin position="41"/>
        <end position="108"/>
    </location>
</feature>
<dbReference type="CDD" id="cd06577">
    <property type="entry name" value="PASTA_pknB"/>
    <property type="match status" value="2"/>
</dbReference>
<dbReference type="Gene3D" id="3.30.10.20">
    <property type="match status" value="2"/>
</dbReference>
<sequence length="210" mass="23335">MSWKKFLTSPVFFKHLALALLITLAFVFGVMKFLSVATNHGEEIPVPNLAKMSVEKAEERLDDIGLEFHLLDTVDYNPAFPPYSVVEQDPLAGVTVKDGRKVYVKINSGGYAKVTMPDLVQKTYRQALSTLRALGVQEGDVKYVEYMAKDVVLEVKQGGKKIKAGDRILKNSKIDFVLGDGKTGFNDEELDSVNTHEILVPTEEDLNNAE</sequence>
<name>A0A0A2M8E2_9FLAO</name>
<evidence type="ECO:0000313" key="3">
    <source>
        <dbReference type="Proteomes" id="UP000030121"/>
    </source>
</evidence>
<dbReference type="Pfam" id="PF03793">
    <property type="entry name" value="PASTA"/>
    <property type="match status" value="2"/>
</dbReference>
<evidence type="ECO:0000313" key="2">
    <source>
        <dbReference type="EMBL" id="KGO88952.1"/>
    </source>
</evidence>
<feature type="domain" description="PASTA" evidence="1">
    <location>
        <begin position="110"/>
        <end position="180"/>
    </location>
</feature>
<keyword evidence="3" id="KW-1185">Reference proteome</keyword>
<proteinExistence type="predicted"/>
<evidence type="ECO:0000259" key="1">
    <source>
        <dbReference type="PROSITE" id="PS51178"/>
    </source>
</evidence>
<reference evidence="2 3" key="1">
    <citation type="submission" date="2013-09" db="EMBL/GenBank/DDBJ databases">
        <authorList>
            <person name="Zeng Z."/>
            <person name="Chen C."/>
        </authorList>
    </citation>
    <scope>NUCLEOTIDE SEQUENCE [LARGE SCALE GENOMIC DNA]</scope>
    <source>
        <strain evidence="2 3">GH29-5</strain>
    </source>
</reference>
<dbReference type="Proteomes" id="UP000030121">
    <property type="component" value="Unassembled WGS sequence"/>
</dbReference>
<dbReference type="InterPro" id="IPR005543">
    <property type="entry name" value="PASTA_dom"/>
</dbReference>
<gene>
    <name evidence="2" type="ORF">Q764_10090</name>
</gene>
<dbReference type="EMBL" id="JRLW01000013">
    <property type="protein sequence ID" value="KGO88952.1"/>
    <property type="molecule type" value="Genomic_DNA"/>
</dbReference>
<dbReference type="eggNOG" id="COG2815">
    <property type="taxonomic scope" value="Bacteria"/>
</dbReference>
<accession>A0A0A2M8E2</accession>
<comment type="caution">
    <text evidence="2">The sequence shown here is derived from an EMBL/GenBank/DDBJ whole genome shotgun (WGS) entry which is preliminary data.</text>
</comment>
<dbReference type="PROSITE" id="PS51178">
    <property type="entry name" value="PASTA"/>
    <property type="match status" value="2"/>
</dbReference>
<dbReference type="RefSeq" id="WP_026980659.1">
    <property type="nucleotide sequence ID" value="NZ_AUCZ01000011.1"/>
</dbReference>